<dbReference type="Proteomes" id="UP000252517">
    <property type="component" value="Unassembled WGS sequence"/>
</dbReference>
<name>A0A367X2M6_9PROT</name>
<dbReference type="GO" id="GO:0006643">
    <property type="term" value="P:membrane lipid metabolic process"/>
    <property type="evidence" value="ECO:0007669"/>
    <property type="project" value="TreeGrafter"/>
</dbReference>
<dbReference type="OrthoDB" id="9770329at2"/>
<evidence type="ECO:0000256" key="1">
    <source>
        <dbReference type="ARBA" id="ARBA00004127"/>
    </source>
</evidence>
<evidence type="ECO:0000256" key="5">
    <source>
        <dbReference type="ARBA" id="ARBA00023136"/>
    </source>
</evidence>
<evidence type="ECO:0000256" key="3">
    <source>
        <dbReference type="ARBA" id="ARBA00022989"/>
    </source>
</evidence>
<dbReference type="PANTHER" id="PTHR21624:SF3">
    <property type="entry name" value="FATTY ACID HYDROXYLASE DOMAIN-CONTAINING PROTEIN"/>
    <property type="match status" value="1"/>
</dbReference>
<keyword evidence="3 7" id="KW-1133">Transmembrane helix</keyword>
<evidence type="ECO:0000313" key="9">
    <source>
        <dbReference type="EMBL" id="RCK47001.1"/>
    </source>
</evidence>
<dbReference type="AlphaFoldDB" id="A0A367X2M6"/>
<dbReference type="GO" id="GO:0050479">
    <property type="term" value="F:glyceryl-ether monooxygenase activity"/>
    <property type="evidence" value="ECO:0007669"/>
    <property type="project" value="TreeGrafter"/>
</dbReference>
<dbReference type="GO" id="GO:0008610">
    <property type="term" value="P:lipid biosynthetic process"/>
    <property type="evidence" value="ECO:0007669"/>
    <property type="project" value="InterPro"/>
</dbReference>
<keyword evidence="4" id="KW-0560">Oxidoreductase</keyword>
<feature type="region of interest" description="Disordered" evidence="6">
    <location>
        <begin position="259"/>
        <end position="282"/>
    </location>
</feature>
<feature type="transmembrane region" description="Helical" evidence="7">
    <location>
        <begin position="40"/>
        <end position="68"/>
    </location>
</feature>
<evidence type="ECO:0000259" key="8">
    <source>
        <dbReference type="Pfam" id="PF04116"/>
    </source>
</evidence>
<dbReference type="GO" id="GO:0012505">
    <property type="term" value="C:endomembrane system"/>
    <property type="evidence" value="ECO:0007669"/>
    <property type="project" value="UniProtKB-SubCell"/>
</dbReference>
<evidence type="ECO:0000256" key="6">
    <source>
        <dbReference type="SAM" id="MobiDB-lite"/>
    </source>
</evidence>
<dbReference type="GO" id="GO:0005506">
    <property type="term" value="F:iron ion binding"/>
    <property type="evidence" value="ECO:0007669"/>
    <property type="project" value="InterPro"/>
</dbReference>
<dbReference type="InterPro" id="IPR051689">
    <property type="entry name" value="Sterol_desaturase/TMEM195"/>
</dbReference>
<comment type="caution">
    <text evidence="9">The sequence shown here is derived from an EMBL/GenBank/DDBJ whole genome shotgun (WGS) entry which is preliminary data.</text>
</comment>
<gene>
    <name evidence="9" type="ORF">TH25_15875</name>
</gene>
<dbReference type="EMBL" id="JPWH01000013">
    <property type="protein sequence ID" value="RCK47001.1"/>
    <property type="molecule type" value="Genomic_DNA"/>
</dbReference>
<dbReference type="Pfam" id="PF04116">
    <property type="entry name" value="FA_hydroxylase"/>
    <property type="match status" value="1"/>
</dbReference>
<dbReference type="InterPro" id="IPR006694">
    <property type="entry name" value="Fatty_acid_hydroxylase"/>
</dbReference>
<organism evidence="9 10">
    <name type="scientific">Thalassospira profundimaris</name>
    <dbReference type="NCBI Taxonomy" id="502049"/>
    <lineage>
        <taxon>Bacteria</taxon>
        <taxon>Pseudomonadati</taxon>
        <taxon>Pseudomonadota</taxon>
        <taxon>Alphaproteobacteria</taxon>
        <taxon>Rhodospirillales</taxon>
        <taxon>Thalassospiraceae</taxon>
        <taxon>Thalassospira</taxon>
    </lineage>
</organism>
<sequence length="282" mass="31882">MDHTVLFRLAVFAILLVVMGLWEVLVPYRRGDDQKRAGRWATNFALMICGAALSRFTIGAAMVFAASYAQGQGWGMLPWLGLPAPVAVLLAIVGLDCAVYWQHRFTHMFPVLWRFHRVHHVDPGFDVSTAVRFHPLEIAVSAVYKSCFVLILGADAWAVVIYETLLSSFALFNHGNVRLPNMLDQALRGLFVTPDMHRIHHSAVMDETNSNYGNILSVWDRIFASYREKAGEDDREMRIGLAEFRDRESQSLVGSLLLPFRRTPSVQQPRQTPHPRHADKDA</sequence>
<feature type="transmembrane region" description="Helical" evidence="7">
    <location>
        <begin position="80"/>
        <end position="101"/>
    </location>
</feature>
<evidence type="ECO:0000256" key="4">
    <source>
        <dbReference type="ARBA" id="ARBA00023002"/>
    </source>
</evidence>
<keyword evidence="5 7" id="KW-0472">Membrane</keyword>
<protein>
    <submittedName>
        <fullName evidence="9">Fatty acid hydroxylase</fullName>
    </submittedName>
</protein>
<dbReference type="GO" id="GO:0016020">
    <property type="term" value="C:membrane"/>
    <property type="evidence" value="ECO:0007669"/>
    <property type="project" value="GOC"/>
</dbReference>
<evidence type="ECO:0000256" key="2">
    <source>
        <dbReference type="ARBA" id="ARBA00022692"/>
    </source>
</evidence>
<dbReference type="RefSeq" id="WP_114089233.1">
    <property type="nucleotide sequence ID" value="NZ_JPWH01000013.1"/>
</dbReference>
<feature type="domain" description="Fatty acid hydroxylase" evidence="8">
    <location>
        <begin position="88"/>
        <end position="224"/>
    </location>
</feature>
<accession>A0A367X2M6</accession>
<comment type="subcellular location">
    <subcellularLocation>
        <location evidence="1">Endomembrane system</location>
        <topology evidence="1">Multi-pass membrane protein</topology>
    </subcellularLocation>
</comment>
<reference evidence="9 10" key="1">
    <citation type="submission" date="2014-07" db="EMBL/GenBank/DDBJ databases">
        <title>Draft genome sequence of Thalassospira profundimaris S25-3-2.</title>
        <authorList>
            <person name="Lai Q."/>
            <person name="Shao Z."/>
        </authorList>
    </citation>
    <scope>NUCLEOTIDE SEQUENCE [LARGE SCALE GENOMIC DNA]</scope>
    <source>
        <strain evidence="9 10">S25-3-2</strain>
    </source>
</reference>
<evidence type="ECO:0000313" key="10">
    <source>
        <dbReference type="Proteomes" id="UP000252517"/>
    </source>
</evidence>
<feature type="transmembrane region" description="Helical" evidence="7">
    <location>
        <begin position="6"/>
        <end position="28"/>
    </location>
</feature>
<keyword evidence="2 7" id="KW-0812">Transmembrane</keyword>
<dbReference type="PANTHER" id="PTHR21624">
    <property type="entry name" value="STEROL DESATURASE-RELATED PROTEIN"/>
    <property type="match status" value="1"/>
</dbReference>
<proteinExistence type="predicted"/>
<evidence type="ECO:0000256" key="7">
    <source>
        <dbReference type="SAM" id="Phobius"/>
    </source>
</evidence>